<dbReference type="RefSeq" id="WP_057951610.1">
    <property type="nucleotide sequence ID" value="NZ_CP013118.1"/>
</dbReference>
<keyword evidence="3 6" id="KW-1133">Transmembrane helix</keyword>
<dbReference type="GO" id="GO:0055085">
    <property type="term" value="P:transmembrane transport"/>
    <property type="evidence" value="ECO:0007669"/>
    <property type="project" value="InterPro"/>
</dbReference>
<name>A0A0S2HVJ3_9BACT</name>
<evidence type="ECO:0000256" key="5">
    <source>
        <dbReference type="SAM" id="MobiDB-lite"/>
    </source>
</evidence>
<feature type="domain" description="TonB C-terminal" evidence="7">
    <location>
        <begin position="212"/>
        <end position="286"/>
    </location>
</feature>
<dbReference type="NCBIfam" id="TIGR01352">
    <property type="entry name" value="tonB_Cterm"/>
    <property type="match status" value="1"/>
</dbReference>
<evidence type="ECO:0000256" key="3">
    <source>
        <dbReference type="ARBA" id="ARBA00022989"/>
    </source>
</evidence>
<dbReference type="EMBL" id="CP013118">
    <property type="protein sequence ID" value="ALO14020.1"/>
    <property type="molecule type" value="Genomic_DNA"/>
</dbReference>
<dbReference type="GO" id="GO:0016020">
    <property type="term" value="C:membrane"/>
    <property type="evidence" value="ECO:0007669"/>
    <property type="project" value="UniProtKB-SubCell"/>
</dbReference>
<protein>
    <recommendedName>
        <fullName evidence="7">TonB C-terminal domain-containing protein</fullName>
    </recommendedName>
</protein>
<comment type="subcellular location">
    <subcellularLocation>
        <location evidence="1">Membrane</location>
        <topology evidence="1">Single-pass membrane protein</topology>
    </subcellularLocation>
</comment>
<evidence type="ECO:0000259" key="7">
    <source>
        <dbReference type="Pfam" id="PF03544"/>
    </source>
</evidence>
<feature type="compositionally biased region" description="Basic and acidic residues" evidence="5">
    <location>
        <begin position="100"/>
        <end position="146"/>
    </location>
</feature>
<organism evidence="8 9">
    <name type="scientific">Salinivirga cyanobacteriivorans</name>
    <dbReference type="NCBI Taxonomy" id="1307839"/>
    <lineage>
        <taxon>Bacteria</taxon>
        <taxon>Pseudomonadati</taxon>
        <taxon>Bacteroidota</taxon>
        <taxon>Bacteroidia</taxon>
        <taxon>Bacteroidales</taxon>
        <taxon>Salinivirgaceae</taxon>
        <taxon>Salinivirga</taxon>
    </lineage>
</organism>
<accession>A0A0S2HVJ3</accession>
<evidence type="ECO:0000256" key="4">
    <source>
        <dbReference type="ARBA" id="ARBA00023136"/>
    </source>
</evidence>
<feature type="compositionally biased region" description="Polar residues" evidence="5">
    <location>
        <begin position="147"/>
        <end position="171"/>
    </location>
</feature>
<keyword evidence="2 6" id="KW-0812">Transmembrane</keyword>
<reference evidence="8 9" key="1">
    <citation type="submission" date="2015-11" db="EMBL/GenBank/DDBJ databases">
        <title>Description and complete genome sequence of a novel strain predominating in hypersaline microbial mats and representing a new family of the Bacteriodetes phylum.</title>
        <authorList>
            <person name="Spring S."/>
            <person name="Bunk B."/>
            <person name="Sproer C."/>
            <person name="Klenk H.-P."/>
        </authorList>
    </citation>
    <scope>NUCLEOTIDE SEQUENCE [LARGE SCALE GENOMIC DNA]</scope>
    <source>
        <strain evidence="8 9">L21-Spi-D4</strain>
    </source>
</reference>
<keyword evidence="9" id="KW-1185">Reference proteome</keyword>
<feature type="transmembrane region" description="Helical" evidence="6">
    <location>
        <begin position="12"/>
        <end position="32"/>
    </location>
</feature>
<dbReference type="AlphaFoldDB" id="A0A0S2HVJ3"/>
<gene>
    <name evidence="8" type="ORF">L21SP5_00341</name>
</gene>
<dbReference type="InterPro" id="IPR006260">
    <property type="entry name" value="TonB/TolA_C"/>
</dbReference>
<dbReference type="OrthoDB" id="9786892at2"/>
<dbReference type="STRING" id="1307839.L21SP5_00341"/>
<evidence type="ECO:0000313" key="8">
    <source>
        <dbReference type="EMBL" id="ALO14020.1"/>
    </source>
</evidence>
<sequence>MFENRKKNKRIAFWATFSFMGTVLILLIFFGFSTPLPLPEEEGILVNFGYEESGSGPVETGGEAIPEPVTQPEAVTPPPTESASEEEVMTQDFEEAAAMEAKKEEARKKREEELRKQREREEELRRQRELEEKRRKEQEEKEKINEITKNAFSQGSNNNSNAESDGNKTGSGNQGDPEGDPNAKNYGEGKGLGDKGIGYSLQGRSPQGGRLPKPAYTANEEGIVVVRVTVDRNGNVTSASYQAKGSTTTSQKLINAAVKAARKARFNQDNEADAFQVGTITYRFVLQ</sequence>
<dbReference type="Gene3D" id="3.30.1150.10">
    <property type="match status" value="1"/>
</dbReference>
<dbReference type="Pfam" id="PF03544">
    <property type="entry name" value="TonB_C"/>
    <property type="match status" value="1"/>
</dbReference>
<dbReference type="KEGG" id="blq:L21SP5_00341"/>
<evidence type="ECO:0000313" key="9">
    <source>
        <dbReference type="Proteomes" id="UP000064893"/>
    </source>
</evidence>
<dbReference type="SUPFAM" id="SSF74653">
    <property type="entry name" value="TolA/TonB C-terminal domain"/>
    <property type="match status" value="1"/>
</dbReference>
<evidence type="ECO:0000256" key="6">
    <source>
        <dbReference type="SAM" id="Phobius"/>
    </source>
</evidence>
<feature type="region of interest" description="Disordered" evidence="5">
    <location>
        <begin position="54"/>
        <end position="215"/>
    </location>
</feature>
<feature type="compositionally biased region" description="Acidic residues" evidence="5">
    <location>
        <begin position="83"/>
        <end position="97"/>
    </location>
</feature>
<dbReference type="InterPro" id="IPR037682">
    <property type="entry name" value="TonB_C"/>
</dbReference>
<evidence type="ECO:0000256" key="2">
    <source>
        <dbReference type="ARBA" id="ARBA00022692"/>
    </source>
</evidence>
<evidence type="ECO:0000256" key="1">
    <source>
        <dbReference type="ARBA" id="ARBA00004167"/>
    </source>
</evidence>
<proteinExistence type="predicted"/>
<keyword evidence="4 6" id="KW-0472">Membrane</keyword>
<dbReference type="Proteomes" id="UP000064893">
    <property type="component" value="Chromosome"/>
</dbReference>